<reference evidence="1" key="1">
    <citation type="submission" date="2012-09" db="EMBL/GenBank/DDBJ databases">
        <authorList>
            <person name="Martin A.A."/>
        </authorList>
    </citation>
    <scope>NUCLEOTIDE SEQUENCE</scope>
</reference>
<dbReference type="Proteomes" id="UP000035642">
    <property type="component" value="Unassembled WGS sequence"/>
</dbReference>
<dbReference type="WBParaSite" id="ACAC_0000775201-mRNA-1">
    <property type="protein sequence ID" value="ACAC_0000775201-mRNA-1"/>
    <property type="gene ID" value="ACAC_0000775201"/>
</dbReference>
<keyword evidence="1" id="KW-1185">Reference proteome</keyword>
<dbReference type="STRING" id="6313.A0A0K0DBF5"/>
<name>A0A0K0DBF5_ANGCA</name>
<reference evidence="2" key="2">
    <citation type="submission" date="2017-02" db="UniProtKB">
        <authorList>
            <consortium name="WormBaseParasite"/>
        </authorList>
    </citation>
    <scope>IDENTIFICATION</scope>
</reference>
<dbReference type="AlphaFoldDB" id="A0A0K0DBF5"/>
<evidence type="ECO:0000313" key="2">
    <source>
        <dbReference type="WBParaSite" id="ACAC_0000775201-mRNA-1"/>
    </source>
</evidence>
<organism evidence="1 2">
    <name type="scientific">Angiostrongylus cantonensis</name>
    <name type="common">Rat lungworm</name>
    <dbReference type="NCBI Taxonomy" id="6313"/>
    <lineage>
        <taxon>Eukaryota</taxon>
        <taxon>Metazoa</taxon>
        <taxon>Ecdysozoa</taxon>
        <taxon>Nematoda</taxon>
        <taxon>Chromadorea</taxon>
        <taxon>Rhabditida</taxon>
        <taxon>Rhabditina</taxon>
        <taxon>Rhabditomorpha</taxon>
        <taxon>Strongyloidea</taxon>
        <taxon>Metastrongylidae</taxon>
        <taxon>Angiostrongylus</taxon>
    </lineage>
</organism>
<proteinExistence type="predicted"/>
<sequence>MPSRKEPMEASVLQARGKHVNKCVLKQCNARKTTRNIQIGDEMSAGTRAAKNPNWTRVTTVVTPVGDSTSDMKYYSSAKIHVNGIKCDHIRYLDSLGLVKKAMPNNGGSSIYRAVCESLSMDQNEHTSLQEFIESELLFQYRLQRIRTGLPTVNKIEDTLRTIARLLRIELHVYRTIGKQPFVYGGNPDAGESVEKVMVCESHCGHYDLVLTRKDHACLGYAQTFVYDLLYFNVFGFSRDVIKSCIKRVRDDMSKVNHPVDEVSVNVQPTTFAQEATCGERALSLSTDGLEMRFGWRPPMPYCAVKSLDPSVYRNVSYDIFLKERKRIADTVRAIQNHELEEKSEEARL</sequence>
<evidence type="ECO:0000313" key="1">
    <source>
        <dbReference type="Proteomes" id="UP000035642"/>
    </source>
</evidence>
<accession>A0A0K0DBF5</accession>
<protein>
    <submittedName>
        <fullName evidence="2">OTU domain-containing protein</fullName>
    </submittedName>
</protein>